<gene>
    <name evidence="9" type="ORF">ACFFF6_01885</name>
</gene>
<evidence type="ECO:0000313" key="9">
    <source>
        <dbReference type="EMBL" id="MFC0672700.1"/>
    </source>
</evidence>
<keyword evidence="3 7" id="KW-0812">Transmembrane</keyword>
<feature type="transmembrane region" description="Helical" evidence="7">
    <location>
        <begin position="173"/>
        <end position="201"/>
    </location>
</feature>
<reference evidence="9 10" key="1">
    <citation type="submission" date="2024-09" db="EMBL/GenBank/DDBJ databases">
        <authorList>
            <person name="Sun Q."/>
            <person name="Mori K."/>
        </authorList>
    </citation>
    <scope>NUCLEOTIDE SEQUENCE [LARGE SCALE GENOMIC DNA]</scope>
    <source>
        <strain evidence="9 10">CICC 10874</strain>
    </source>
</reference>
<dbReference type="InterPro" id="IPR051679">
    <property type="entry name" value="DASS-Related_Transporters"/>
</dbReference>
<feature type="transmembrane region" description="Helical" evidence="7">
    <location>
        <begin position="139"/>
        <end position="161"/>
    </location>
</feature>
<feature type="transmembrane region" description="Helical" evidence="7">
    <location>
        <begin position="94"/>
        <end position="127"/>
    </location>
</feature>
<proteinExistence type="predicted"/>
<keyword evidence="6 7" id="KW-0472">Membrane</keyword>
<dbReference type="CDD" id="cd01115">
    <property type="entry name" value="SLC13_permease"/>
    <property type="match status" value="1"/>
</dbReference>
<evidence type="ECO:0000256" key="2">
    <source>
        <dbReference type="ARBA" id="ARBA00022448"/>
    </source>
</evidence>
<organism evidence="9 10">
    <name type="scientific">Brachybacterium hainanense</name>
    <dbReference type="NCBI Taxonomy" id="1541174"/>
    <lineage>
        <taxon>Bacteria</taxon>
        <taxon>Bacillati</taxon>
        <taxon>Actinomycetota</taxon>
        <taxon>Actinomycetes</taxon>
        <taxon>Micrococcales</taxon>
        <taxon>Dermabacteraceae</taxon>
        <taxon>Brachybacterium</taxon>
    </lineage>
</organism>
<feature type="transmembrane region" description="Helical" evidence="7">
    <location>
        <begin position="349"/>
        <end position="367"/>
    </location>
</feature>
<dbReference type="InterPro" id="IPR004680">
    <property type="entry name" value="Cit_transptr-like_dom"/>
</dbReference>
<evidence type="ECO:0000256" key="1">
    <source>
        <dbReference type="ARBA" id="ARBA00004141"/>
    </source>
</evidence>
<keyword evidence="5 7" id="KW-1133">Transmembrane helix</keyword>
<dbReference type="Pfam" id="PF03600">
    <property type="entry name" value="CitMHS"/>
    <property type="match status" value="1"/>
</dbReference>
<feature type="transmembrane region" description="Helical" evidence="7">
    <location>
        <begin position="497"/>
        <end position="517"/>
    </location>
</feature>
<keyword evidence="4" id="KW-0677">Repeat</keyword>
<comment type="caution">
    <text evidence="9">The sequence shown here is derived from an EMBL/GenBank/DDBJ whole genome shotgun (WGS) entry which is preliminary data.</text>
</comment>
<dbReference type="Proteomes" id="UP001589793">
    <property type="component" value="Unassembled WGS sequence"/>
</dbReference>
<evidence type="ECO:0000256" key="6">
    <source>
        <dbReference type="ARBA" id="ARBA00023136"/>
    </source>
</evidence>
<evidence type="ECO:0000256" key="3">
    <source>
        <dbReference type="ARBA" id="ARBA00022692"/>
    </source>
</evidence>
<evidence type="ECO:0000256" key="5">
    <source>
        <dbReference type="ARBA" id="ARBA00022989"/>
    </source>
</evidence>
<feature type="transmembrane region" description="Helical" evidence="7">
    <location>
        <begin position="325"/>
        <end position="343"/>
    </location>
</feature>
<feature type="transmembrane region" description="Helical" evidence="7">
    <location>
        <begin position="28"/>
        <end position="45"/>
    </location>
</feature>
<dbReference type="SUPFAM" id="SSF116726">
    <property type="entry name" value="TrkA C-terminal domain-like"/>
    <property type="match status" value="1"/>
</dbReference>
<feature type="transmembrane region" description="Helical" evidence="7">
    <location>
        <begin position="416"/>
        <end position="447"/>
    </location>
</feature>
<comment type="subcellular location">
    <subcellularLocation>
        <location evidence="1">Membrane</location>
        <topology evidence="1">Multi-pass membrane protein</topology>
    </subcellularLocation>
</comment>
<dbReference type="InterPro" id="IPR036721">
    <property type="entry name" value="RCK_C_sf"/>
</dbReference>
<protein>
    <submittedName>
        <fullName evidence="9">SLC13 family permease</fullName>
    </submittedName>
</protein>
<dbReference type="PANTHER" id="PTHR43652">
    <property type="entry name" value="BASIC AMINO ACID ANTIPORTER YFCC-RELATED"/>
    <property type="match status" value="1"/>
</dbReference>
<feature type="domain" description="Citrate transporter-like" evidence="8">
    <location>
        <begin position="17"/>
        <end position="405"/>
    </location>
</feature>
<name>A0ABV6R6T9_9MICO</name>
<dbReference type="PANTHER" id="PTHR43652:SF2">
    <property type="entry name" value="BASIC AMINO ACID ANTIPORTER YFCC-RELATED"/>
    <property type="match status" value="1"/>
</dbReference>
<accession>A0ABV6R6T9</accession>
<sequence length="519" mass="54449">MLTPLVWTAVILVAAVIAFLTNRLNPAIIALGVALSLYLTGTNSLQETLAGFGDPIVIYLAGLFVVSEALDATGVTAWAGQQLTRRIGDGRAKVLVALMIMTALLTAFISVNGAVAALVPVGVMLAARTRVSPSQMLMPLAFAAHAGSMLTMLGTPVNVLVSELSVETGSRPFGFFEFAIVGVPMLVGVILICVLLGPVLLPARHPENAPRDLSDYARVLAAEHGLRSGETDLTYEEGVVEIVIPPRSPFLGDEVHRGMRTESGDLIVTSFRRGGESIDHGTLQVGDVLLMRGAWDALERKAGHSGVLSVDDPDLIRRQSVRLGARSYVAVAVLVVMCVVLALELLPPAIVVMIAAAVLVVSRVLSFAQAQHSISLTTIIVVAGMIPLSTAIQTSGAADLVSDTLVATFGASSPRLLLVCIVLIVLVLGQFLSNLATVLIVAPVAVVVSENAGVSPLPMMMGITIAGAASFLTPVATPGNLMVQDPGAYRFGDYWKLGLPCMALYFVIATVLVPIVWPF</sequence>
<feature type="transmembrane region" description="Helical" evidence="7">
    <location>
        <begin position="374"/>
        <end position="396"/>
    </location>
</feature>
<evidence type="ECO:0000259" key="8">
    <source>
        <dbReference type="Pfam" id="PF03600"/>
    </source>
</evidence>
<evidence type="ECO:0000256" key="4">
    <source>
        <dbReference type="ARBA" id="ARBA00022737"/>
    </source>
</evidence>
<keyword evidence="2" id="KW-0813">Transport</keyword>
<dbReference type="RefSeq" id="WP_376977697.1">
    <property type="nucleotide sequence ID" value="NZ_JBHLSV010000002.1"/>
</dbReference>
<evidence type="ECO:0000256" key="7">
    <source>
        <dbReference type="SAM" id="Phobius"/>
    </source>
</evidence>
<evidence type="ECO:0000313" key="10">
    <source>
        <dbReference type="Proteomes" id="UP001589793"/>
    </source>
</evidence>
<feature type="transmembrane region" description="Helical" evidence="7">
    <location>
        <begin position="459"/>
        <end position="477"/>
    </location>
</feature>
<keyword evidence="10" id="KW-1185">Reference proteome</keyword>
<dbReference type="EMBL" id="JBHLSV010000002">
    <property type="protein sequence ID" value="MFC0672700.1"/>
    <property type="molecule type" value="Genomic_DNA"/>
</dbReference>
<feature type="transmembrane region" description="Helical" evidence="7">
    <location>
        <begin position="57"/>
        <end position="79"/>
    </location>
</feature>